<dbReference type="Proteomes" id="UP001165960">
    <property type="component" value="Unassembled WGS sequence"/>
</dbReference>
<name>A0ACC2TXQ5_9FUNG</name>
<accession>A0ACC2TXQ5</accession>
<protein>
    <submittedName>
        <fullName evidence="1">Ribonuclease H1, variant 2</fullName>
        <ecNumber evidence="1">3.1.26.4</ecNumber>
    </submittedName>
</protein>
<proteinExistence type="predicted"/>
<sequence>MKYLKAFKVSNELRFYGVKVGKKVGAFELTQQELQSLVTGVKGAEYKRFQTLEDAEIYVFGDDNVVPSQASKSCTCCGFQMNPDRSLVKRVDIKLHLKLQQDPIIVYVDGSFFPQGDSSVGCGIGVFFGQESCLNEAAPLSSVTKAGPRSCFRAEIAAAVRALQILAQFPSYPIMIRSDSLVLVSTMTTNKVEEWMVNRWKNQYGKTVRNWDLLEDLLLLIRRRDMPVLFEHVKAHASNTFNNMADWLAKQGAQIDIGYCYLPPIQP</sequence>
<comment type="caution">
    <text evidence="1">The sequence shown here is derived from an EMBL/GenBank/DDBJ whole genome shotgun (WGS) entry which is preliminary data.</text>
</comment>
<dbReference type="EMBL" id="QTSX02001803">
    <property type="protein sequence ID" value="KAJ9079275.1"/>
    <property type="molecule type" value="Genomic_DNA"/>
</dbReference>
<evidence type="ECO:0000313" key="2">
    <source>
        <dbReference type="Proteomes" id="UP001165960"/>
    </source>
</evidence>
<organism evidence="1 2">
    <name type="scientific">Entomophthora muscae</name>
    <dbReference type="NCBI Taxonomy" id="34485"/>
    <lineage>
        <taxon>Eukaryota</taxon>
        <taxon>Fungi</taxon>
        <taxon>Fungi incertae sedis</taxon>
        <taxon>Zoopagomycota</taxon>
        <taxon>Entomophthoromycotina</taxon>
        <taxon>Entomophthoromycetes</taxon>
        <taxon>Entomophthorales</taxon>
        <taxon>Entomophthoraceae</taxon>
        <taxon>Entomophthora</taxon>
    </lineage>
</organism>
<reference evidence="1" key="1">
    <citation type="submission" date="2022-04" db="EMBL/GenBank/DDBJ databases">
        <title>Genome of the entomopathogenic fungus Entomophthora muscae.</title>
        <authorList>
            <person name="Elya C."/>
            <person name="Lovett B.R."/>
            <person name="Lee E."/>
            <person name="Macias A.M."/>
            <person name="Hajek A.E."/>
            <person name="De Bivort B.L."/>
            <person name="Kasson M.T."/>
            <person name="De Fine Licht H.H."/>
            <person name="Stajich J.E."/>
        </authorList>
    </citation>
    <scope>NUCLEOTIDE SEQUENCE</scope>
    <source>
        <strain evidence="1">Berkeley</strain>
    </source>
</reference>
<keyword evidence="1" id="KW-0378">Hydrolase</keyword>
<dbReference type="EC" id="3.1.26.4" evidence="1"/>
<gene>
    <name evidence="1" type="primary">RNASEH1_4</name>
    <name evidence="1" type="ORF">DSO57_1037080</name>
</gene>
<keyword evidence="2" id="KW-1185">Reference proteome</keyword>
<evidence type="ECO:0000313" key="1">
    <source>
        <dbReference type="EMBL" id="KAJ9079275.1"/>
    </source>
</evidence>